<proteinExistence type="predicted"/>
<gene>
    <name evidence="1" type="ORF">GCM10010405_42470</name>
</gene>
<dbReference type="Proteomes" id="UP001501638">
    <property type="component" value="Unassembled WGS sequence"/>
</dbReference>
<evidence type="ECO:0000313" key="2">
    <source>
        <dbReference type="Proteomes" id="UP001501638"/>
    </source>
</evidence>
<reference evidence="1 2" key="1">
    <citation type="journal article" date="2019" name="Int. J. Syst. Evol. Microbiol.">
        <title>The Global Catalogue of Microorganisms (GCM) 10K type strain sequencing project: providing services to taxonomists for standard genome sequencing and annotation.</title>
        <authorList>
            <consortium name="The Broad Institute Genomics Platform"/>
            <consortium name="The Broad Institute Genome Sequencing Center for Infectious Disease"/>
            <person name="Wu L."/>
            <person name="Ma J."/>
        </authorList>
    </citation>
    <scope>NUCLEOTIDE SEQUENCE [LARGE SCALE GENOMIC DNA]</scope>
    <source>
        <strain evidence="1 2">JCM 6305</strain>
    </source>
</reference>
<evidence type="ECO:0000313" key="1">
    <source>
        <dbReference type="EMBL" id="GAA2454113.1"/>
    </source>
</evidence>
<keyword evidence="2" id="KW-1185">Reference proteome</keyword>
<comment type="caution">
    <text evidence="1">The sequence shown here is derived from an EMBL/GenBank/DDBJ whole genome shotgun (WGS) entry which is preliminary data.</text>
</comment>
<accession>A0ABN3KE21</accession>
<protein>
    <submittedName>
        <fullName evidence="1">Uncharacterized protein</fullName>
    </submittedName>
</protein>
<name>A0ABN3KE21_9ACTN</name>
<dbReference type="RefSeq" id="WP_344325907.1">
    <property type="nucleotide sequence ID" value="NZ_BAAASZ010000028.1"/>
</dbReference>
<organism evidence="1 2">
    <name type="scientific">Streptomyces macrosporus</name>
    <dbReference type="NCBI Taxonomy" id="44032"/>
    <lineage>
        <taxon>Bacteria</taxon>
        <taxon>Bacillati</taxon>
        <taxon>Actinomycetota</taxon>
        <taxon>Actinomycetes</taxon>
        <taxon>Kitasatosporales</taxon>
        <taxon>Streptomycetaceae</taxon>
        <taxon>Streptomyces</taxon>
    </lineage>
</organism>
<dbReference type="EMBL" id="BAAASZ010000028">
    <property type="protein sequence ID" value="GAA2454113.1"/>
    <property type="molecule type" value="Genomic_DNA"/>
</dbReference>
<sequence length="264" mass="29081">MKLPELSPEKENEIIEQMIREQGASDPASLADVTVLVAIGLTNGAWRNTRVENWHAGDGPLSDGDMLRINSATTYGTHQRLKGWLREYGLSRGNETAALDTLDADDLEELAVRLFRWLVRPSRTLANGMTLARLASEAGDTVETYADDAERALTGFLAGGEKRGVRYAFLRAAAHGAGACSHWWGHPNWPKLVDAFLEAVGDPRHEHWGAGGKRLKDLPPIPAELEDRGTVRVVLLKRPWKLGADTADWITWAGIRYLRSPATA</sequence>